<evidence type="ECO:0000313" key="2">
    <source>
        <dbReference type="Proteomes" id="UP000593561"/>
    </source>
</evidence>
<keyword evidence="2" id="KW-1185">Reference proteome</keyword>
<sequence length="54" mass="6224">MKSHFRCLYKHFCQVPLIGIWRVIGYSSLIVLSQYGYDQCVLLIAGLNMMEVSV</sequence>
<organism evidence="1 2">
    <name type="scientific">Gossypium davidsonii</name>
    <name type="common">Davidson's cotton</name>
    <name type="synonym">Gossypium klotzschianum subsp. davidsonii</name>
    <dbReference type="NCBI Taxonomy" id="34287"/>
    <lineage>
        <taxon>Eukaryota</taxon>
        <taxon>Viridiplantae</taxon>
        <taxon>Streptophyta</taxon>
        <taxon>Embryophyta</taxon>
        <taxon>Tracheophyta</taxon>
        <taxon>Spermatophyta</taxon>
        <taxon>Magnoliopsida</taxon>
        <taxon>eudicotyledons</taxon>
        <taxon>Gunneridae</taxon>
        <taxon>Pentapetalae</taxon>
        <taxon>rosids</taxon>
        <taxon>malvids</taxon>
        <taxon>Malvales</taxon>
        <taxon>Malvaceae</taxon>
        <taxon>Malvoideae</taxon>
        <taxon>Gossypium</taxon>
    </lineage>
</organism>
<gene>
    <name evidence="1" type="ORF">Godav_021981</name>
</gene>
<dbReference type="Proteomes" id="UP000593561">
    <property type="component" value="Unassembled WGS sequence"/>
</dbReference>
<dbReference type="AlphaFoldDB" id="A0A7J8TJK3"/>
<comment type="caution">
    <text evidence="1">The sequence shown here is derived from an EMBL/GenBank/DDBJ whole genome shotgun (WGS) entry which is preliminary data.</text>
</comment>
<reference evidence="1 2" key="1">
    <citation type="journal article" date="2019" name="Genome Biol. Evol.">
        <title>Insights into the evolution of the New World diploid cottons (Gossypium, subgenus Houzingenia) based on genome sequencing.</title>
        <authorList>
            <person name="Grover C.E."/>
            <person name="Arick M.A. 2nd"/>
            <person name="Thrash A."/>
            <person name="Conover J.L."/>
            <person name="Sanders W.S."/>
            <person name="Peterson D.G."/>
            <person name="Frelichowski J.E."/>
            <person name="Scheffler J.A."/>
            <person name="Scheffler B.E."/>
            <person name="Wendel J.F."/>
        </authorList>
    </citation>
    <scope>NUCLEOTIDE SEQUENCE [LARGE SCALE GENOMIC DNA]</scope>
    <source>
        <strain evidence="1">27</strain>
        <tissue evidence="1">Leaf</tissue>
    </source>
</reference>
<name>A0A7J8TJK3_GOSDV</name>
<proteinExistence type="predicted"/>
<accession>A0A7J8TJK3</accession>
<protein>
    <submittedName>
        <fullName evidence="1">Uncharacterized protein</fullName>
    </submittedName>
</protein>
<dbReference type="EMBL" id="JABFAC010250324">
    <property type="protein sequence ID" value="MBA0638303.1"/>
    <property type="molecule type" value="Genomic_DNA"/>
</dbReference>
<evidence type="ECO:0000313" key="1">
    <source>
        <dbReference type="EMBL" id="MBA0638303.1"/>
    </source>
</evidence>